<organism evidence="1 2">
    <name type="scientific">Trifolium medium</name>
    <dbReference type="NCBI Taxonomy" id="97028"/>
    <lineage>
        <taxon>Eukaryota</taxon>
        <taxon>Viridiplantae</taxon>
        <taxon>Streptophyta</taxon>
        <taxon>Embryophyta</taxon>
        <taxon>Tracheophyta</taxon>
        <taxon>Spermatophyta</taxon>
        <taxon>Magnoliopsida</taxon>
        <taxon>eudicotyledons</taxon>
        <taxon>Gunneridae</taxon>
        <taxon>Pentapetalae</taxon>
        <taxon>rosids</taxon>
        <taxon>fabids</taxon>
        <taxon>Fabales</taxon>
        <taxon>Fabaceae</taxon>
        <taxon>Papilionoideae</taxon>
        <taxon>50 kb inversion clade</taxon>
        <taxon>NPAAA clade</taxon>
        <taxon>Hologalegina</taxon>
        <taxon>IRL clade</taxon>
        <taxon>Trifolieae</taxon>
        <taxon>Trifolium</taxon>
    </lineage>
</organism>
<dbReference type="AlphaFoldDB" id="A0A392R3E7"/>
<dbReference type="Proteomes" id="UP000265520">
    <property type="component" value="Unassembled WGS sequence"/>
</dbReference>
<evidence type="ECO:0000313" key="1">
    <source>
        <dbReference type="EMBL" id="MCI30612.1"/>
    </source>
</evidence>
<comment type="caution">
    <text evidence="1">The sequence shown here is derived from an EMBL/GenBank/DDBJ whole genome shotgun (WGS) entry which is preliminary data.</text>
</comment>
<sequence length="48" mass="5447">QNRAEPVHVRCNSLLFAAANYMNVCPEIHVVHRSELKLRVANIPGQNH</sequence>
<proteinExistence type="predicted"/>
<feature type="non-terminal residue" evidence="1">
    <location>
        <position position="1"/>
    </location>
</feature>
<reference evidence="1 2" key="1">
    <citation type="journal article" date="2018" name="Front. Plant Sci.">
        <title>Red Clover (Trifolium pratense) and Zigzag Clover (T. medium) - A Picture of Genomic Similarities and Differences.</title>
        <authorList>
            <person name="Dluhosova J."/>
            <person name="Istvanek J."/>
            <person name="Nedelnik J."/>
            <person name="Repkova J."/>
        </authorList>
    </citation>
    <scope>NUCLEOTIDE SEQUENCE [LARGE SCALE GENOMIC DNA]</scope>
    <source>
        <strain evidence="2">cv. 10/8</strain>
        <tissue evidence="1">Leaf</tissue>
    </source>
</reference>
<name>A0A392R3E7_9FABA</name>
<protein>
    <submittedName>
        <fullName evidence="1">Uncharacterized protein</fullName>
    </submittedName>
</protein>
<keyword evidence="2" id="KW-1185">Reference proteome</keyword>
<evidence type="ECO:0000313" key="2">
    <source>
        <dbReference type="Proteomes" id="UP000265520"/>
    </source>
</evidence>
<accession>A0A392R3E7</accession>
<dbReference type="EMBL" id="LXQA010180966">
    <property type="protein sequence ID" value="MCI30612.1"/>
    <property type="molecule type" value="Genomic_DNA"/>
</dbReference>